<keyword evidence="8" id="KW-0325">Glycoprotein</keyword>
<name>A0A0J9UPD3_FUSO4</name>
<dbReference type="RefSeq" id="XP_018239409.1">
    <property type="nucleotide sequence ID" value="XM_018382656.1"/>
</dbReference>
<reference evidence="13" key="2">
    <citation type="journal article" date="2010" name="Nature">
        <title>Comparative genomics reveals mobile pathogenicity chromosomes in Fusarium.</title>
        <authorList>
            <person name="Ma L.J."/>
            <person name="van der Does H.C."/>
            <person name="Borkovich K.A."/>
            <person name="Coleman J.J."/>
            <person name="Daboussi M.J."/>
            <person name="Di Pietro A."/>
            <person name="Dufresne M."/>
            <person name="Freitag M."/>
            <person name="Grabherr M."/>
            <person name="Henrissat B."/>
            <person name="Houterman P.M."/>
            <person name="Kang S."/>
            <person name="Shim W.B."/>
            <person name="Woloshuk C."/>
            <person name="Xie X."/>
            <person name="Xu J.R."/>
            <person name="Antoniw J."/>
            <person name="Baker S.E."/>
            <person name="Bluhm B.H."/>
            <person name="Breakspear A."/>
            <person name="Brown D.W."/>
            <person name="Butchko R.A."/>
            <person name="Chapman S."/>
            <person name="Coulson R."/>
            <person name="Coutinho P.M."/>
            <person name="Danchin E.G."/>
            <person name="Diener A."/>
            <person name="Gale L.R."/>
            <person name="Gardiner D.M."/>
            <person name="Goff S."/>
            <person name="Hammond-Kosack K.E."/>
            <person name="Hilburn K."/>
            <person name="Hua-Van A."/>
            <person name="Jonkers W."/>
            <person name="Kazan K."/>
            <person name="Kodira C.D."/>
            <person name="Koehrsen M."/>
            <person name="Kumar L."/>
            <person name="Lee Y.H."/>
            <person name="Li L."/>
            <person name="Manners J.M."/>
            <person name="Miranda-Saavedra D."/>
            <person name="Mukherjee M."/>
            <person name="Park G."/>
            <person name="Park J."/>
            <person name="Park S.Y."/>
            <person name="Proctor R.H."/>
            <person name="Regev A."/>
            <person name="Ruiz-Roldan M.C."/>
            <person name="Sain D."/>
            <person name="Sakthikumar S."/>
            <person name="Sykes S."/>
            <person name="Schwartz D.C."/>
            <person name="Turgeon B.G."/>
            <person name="Wapinski I."/>
            <person name="Yoder O."/>
            <person name="Young S."/>
            <person name="Zeng Q."/>
            <person name="Zhou S."/>
            <person name="Galagan J."/>
            <person name="Cuomo C.A."/>
            <person name="Kistler H.C."/>
            <person name="Rep M."/>
        </authorList>
    </citation>
    <scope>NUCLEOTIDE SEQUENCE [LARGE SCALE GENOMIC DNA]</scope>
    <source>
        <strain evidence="13">4287</strain>
    </source>
</reference>
<dbReference type="KEGG" id="fox:FOXG_04628"/>
<dbReference type="GO" id="GO:0008496">
    <property type="term" value="F:mannan endo-1,6-alpha-mannosidase activity"/>
    <property type="evidence" value="ECO:0007669"/>
    <property type="project" value="UniProtKB-UniRule"/>
</dbReference>
<proteinExistence type="inferred from homology"/>
<dbReference type="Pfam" id="PF03663">
    <property type="entry name" value="Glyco_hydro_76"/>
    <property type="match status" value="1"/>
</dbReference>
<feature type="region of interest" description="Disordered" evidence="11">
    <location>
        <begin position="402"/>
        <end position="421"/>
    </location>
</feature>
<dbReference type="PANTHER" id="PTHR12145:SF41">
    <property type="entry name" value="MANNAN ENDO-1,6-ALPHA-MANNOSIDASE"/>
    <property type="match status" value="1"/>
</dbReference>
<evidence type="ECO:0000256" key="1">
    <source>
        <dbReference type="ARBA" id="ARBA00001452"/>
    </source>
</evidence>
<evidence type="ECO:0000256" key="2">
    <source>
        <dbReference type="ARBA" id="ARBA00004308"/>
    </source>
</evidence>
<evidence type="ECO:0000256" key="10">
    <source>
        <dbReference type="PIRNR" id="PIRNR016302"/>
    </source>
</evidence>
<sequence>MKKSSLMMITTTMVLVTAAQAINVMWDNDKSVQEAASVVAYGLVKYYTGNHTGDTPGNLPDPYSWWVAGAMFGTLIDYWWLTGDESYNEITTQAMLHQIGDDNDYMPDNQTMTEGNDDQGFWAMAAMSAAEHKYPDPPASQPQWIALVQAVFNEYVSRWDTKHCNGGLRWQIFTWNRGFDYKNSISNGCFFNIAARLARYTGNQTYADWAKKVWDWETETGLITKRYQVLDGVHFVGKCPSSTDSNQWSYNTGIYLYGAAVMYNITESHLWKTHVDGLLDDAKNKFVRNNVLYEQFCEASKQCDNDQQTFKGYLARWMAATLQVAPYTSDTISKILQASAEKAAASCIGSPDIGFAGVAGTACGFSWLSGTFDNLIGVGSQMNALQSIMYTLVKKASVPVTTKTGGSSKGNPSGGKTNTNVDITKPQYADITAKDKVGAGIITCLMLAGIIGGTTFAVI</sequence>
<evidence type="ECO:0000313" key="14">
    <source>
        <dbReference type="Proteomes" id="UP000009097"/>
    </source>
</evidence>
<dbReference type="PANTHER" id="PTHR12145">
    <property type="entry name" value="MANNAN ENDO-1,6-ALPHA-MANNOSIDASE DCW1"/>
    <property type="match status" value="1"/>
</dbReference>
<dbReference type="PIRSF" id="PIRSF016302">
    <property type="entry name" value="Man_a_manosd"/>
    <property type="match status" value="1"/>
</dbReference>
<keyword evidence="6 10" id="KW-0378">Hydrolase</keyword>
<dbReference type="AlphaFoldDB" id="A0A0J9UPD3"/>
<dbReference type="Gene3D" id="1.50.10.20">
    <property type="match status" value="1"/>
</dbReference>
<dbReference type="GO" id="GO:0009272">
    <property type="term" value="P:fungal-type cell wall biogenesis"/>
    <property type="evidence" value="ECO:0007669"/>
    <property type="project" value="TreeGrafter"/>
</dbReference>
<comment type="similarity">
    <text evidence="3 10">Belongs to the glycosyl hydrolase 76 family.</text>
</comment>
<dbReference type="OrthoDB" id="4187847at2759"/>
<evidence type="ECO:0000256" key="4">
    <source>
        <dbReference type="ARBA" id="ARBA00012350"/>
    </source>
</evidence>
<evidence type="ECO:0000256" key="5">
    <source>
        <dbReference type="ARBA" id="ARBA00022729"/>
    </source>
</evidence>
<dbReference type="SUPFAM" id="SSF48208">
    <property type="entry name" value="Six-hairpin glycosidases"/>
    <property type="match status" value="1"/>
</dbReference>
<dbReference type="GO" id="GO:0016052">
    <property type="term" value="P:carbohydrate catabolic process"/>
    <property type="evidence" value="ECO:0007669"/>
    <property type="project" value="InterPro"/>
</dbReference>
<dbReference type="VEuPathDB" id="FungiDB:FOXG_04628"/>
<keyword evidence="5 12" id="KW-0732">Signal</keyword>
<dbReference type="EC" id="3.2.1.101" evidence="4 10"/>
<dbReference type="FunFam" id="1.50.10.20:FF:000006">
    <property type="entry name" value="Mannan endo-1,6-alpha-mannosidase"/>
    <property type="match status" value="1"/>
</dbReference>
<dbReference type="InterPro" id="IPR014480">
    <property type="entry name" value="Mannan-1_6-alpha_mannosidase"/>
</dbReference>
<dbReference type="EMBL" id="DS231699">
    <property type="protein sequence ID" value="KNB01364.1"/>
    <property type="molecule type" value="Genomic_DNA"/>
</dbReference>
<comment type="catalytic activity">
    <reaction evidence="1 10">
        <text>Random hydrolysis of (1-&gt;6)-alpha-D-mannosidic linkages in unbranched (1-&gt;6)-mannans.</text>
        <dbReference type="EC" id="3.2.1.101"/>
    </reaction>
</comment>
<feature type="compositionally biased region" description="Low complexity" evidence="11">
    <location>
        <begin position="402"/>
        <end position="418"/>
    </location>
</feature>
<evidence type="ECO:0000256" key="11">
    <source>
        <dbReference type="SAM" id="MobiDB-lite"/>
    </source>
</evidence>
<dbReference type="GO" id="GO:0012505">
    <property type="term" value="C:endomembrane system"/>
    <property type="evidence" value="ECO:0007669"/>
    <property type="project" value="UniProtKB-SubCell"/>
</dbReference>
<evidence type="ECO:0000313" key="13">
    <source>
        <dbReference type="EMBL" id="KNB01364.1"/>
    </source>
</evidence>
<evidence type="ECO:0000256" key="6">
    <source>
        <dbReference type="ARBA" id="ARBA00022801"/>
    </source>
</evidence>
<gene>
    <name evidence="13" type="ORF">FOXG_04628</name>
</gene>
<evidence type="ECO:0000256" key="3">
    <source>
        <dbReference type="ARBA" id="ARBA00009699"/>
    </source>
</evidence>
<evidence type="ECO:0000256" key="12">
    <source>
        <dbReference type="SAM" id="SignalP"/>
    </source>
</evidence>
<dbReference type="InterPro" id="IPR008928">
    <property type="entry name" value="6-hairpin_glycosidase_sf"/>
</dbReference>
<evidence type="ECO:0000256" key="7">
    <source>
        <dbReference type="ARBA" id="ARBA00023136"/>
    </source>
</evidence>
<feature type="signal peptide" evidence="12">
    <location>
        <begin position="1"/>
        <end position="21"/>
    </location>
</feature>
<keyword evidence="9 10" id="KW-0326">Glycosidase</keyword>
<dbReference type="InterPro" id="IPR005198">
    <property type="entry name" value="Glyco_hydro_76"/>
</dbReference>
<evidence type="ECO:0000256" key="8">
    <source>
        <dbReference type="ARBA" id="ARBA00023180"/>
    </source>
</evidence>
<evidence type="ECO:0000256" key="9">
    <source>
        <dbReference type="ARBA" id="ARBA00023295"/>
    </source>
</evidence>
<reference evidence="13" key="1">
    <citation type="submission" date="2007-04" db="EMBL/GenBank/DDBJ databases">
        <authorList>
            <consortium name="The Broad Institute Genome Sequencing Platform"/>
            <person name="Birren B."/>
            <person name="Lander E."/>
            <person name="Galagan J."/>
            <person name="Nusbaum C."/>
            <person name="Devon K."/>
            <person name="Ma L.-J."/>
            <person name="Jaffe D."/>
            <person name="Butler J."/>
            <person name="Alvarez P."/>
            <person name="Gnerre S."/>
            <person name="Grabherr M."/>
            <person name="Kleber M."/>
            <person name="Mauceli E."/>
            <person name="Brockman W."/>
            <person name="MacCallum I.A."/>
            <person name="Young S."/>
            <person name="LaButti K."/>
            <person name="DeCaprio D."/>
            <person name="Crawford M."/>
            <person name="Koehrsen M."/>
            <person name="Engels R."/>
            <person name="Montgomery P."/>
            <person name="Pearson M."/>
            <person name="Howarth C."/>
            <person name="Larson L."/>
            <person name="White J."/>
            <person name="O'Leary S."/>
            <person name="Kodira C."/>
            <person name="Zeng Q."/>
            <person name="Yandava C."/>
            <person name="Alvarado L."/>
            <person name="Kistler C."/>
            <person name="Shim W.-B."/>
            <person name="Kang S."/>
            <person name="Woloshuk C."/>
        </authorList>
    </citation>
    <scope>NUCLEOTIDE SEQUENCE</scope>
    <source>
        <strain evidence="13">4287</strain>
    </source>
</reference>
<feature type="chain" id="PRO_5005324310" description="Mannan endo-1,6-alpha-mannosidase" evidence="12">
    <location>
        <begin position="22"/>
        <end position="459"/>
    </location>
</feature>
<dbReference type="Proteomes" id="UP000009097">
    <property type="component" value="Unassembled WGS sequence"/>
</dbReference>
<protein>
    <recommendedName>
        <fullName evidence="4 10">Mannan endo-1,6-alpha-mannosidase</fullName>
        <ecNumber evidence="4 10">3.2.1.101</ecNumber>
    </recommendedName>
</protein>
<keyword evidence="7" id="KW-0472">Membrane</keyword>
<accession>A0A0J9UPD3</accession>
<comment type="subcellular location">
    <subcellularLocation>
        <location evidence="2">Endomembrane system</location>
    </subcellularLocation>
</comment>
<dbReference type="GeneID" id="28946661"/>
<organism evidence="13 14">
    <name type="scientific">Fusarium oxysporum f. sp. lycopersici (strain 4287 / CBS 123668 / FGSC 9935 / NRRL 34936)</name>
    <name type="common">Fusarium vascular wilt of tomato</name>
    <dbReference type="NCBI Taxonomy" id="426428"/>
    <lineage>
        <taxon>Eukaryota</taxon>
        <taxon>Fungi</taxon>
        <taxon>Dikarya</taxon>
        <taxon>Ascomycota</taxon>
        <taxon>Pezizomycotina</taxon>
        <taxon>Sordariomycetes</taxon>
        <taxon>Hypocreomycetidae</taxon>
        <taxon>Hypocreales</taxon>
        <taxon>Nectriaceae</taxon>
        <taxon>Fusarium</taxon>
        <taxon>Fusarium oxysporum species complex</taxon>
    </lineage>
</organism>